<dbReference type="Proteomes" id="UP000003879">
    <property type="component" value="Unassembled WGS sequence"/>
</dbReference>
<dbReference type="EMBL" id="AGXN01000007">
    <property type="protein sequence ID" value="EIY98555.1"/>
    <property type="molecule type" value="Genomic_DNA"/>
</dbReference>
<comment type="caution">
    <text evidence="1">The sequence shown here is derived from an EMBL/GenBank/DDBJ whole genome shotgun (WGS) entry which is preliminary data.</text>
</comment>
<dbReference type="RefSeq" id="WP_005795390.1">
    <property type="nucleotide sequence ID" value="NZ_JH724215.1"/>
</dbReference>
<evidence type="ECO:0000313" key="2">
    <source>
        <dbReference type="Proteomes" id="UP000003879"/>
    </source>
</evidence>
<name>A0A0E2AU63_BACFG</name>
<dbReference type="HOGENOM" id="CLU_1358222_0_0_10"/>
<reference evidence="1 2" key="1">
    <citation type="submission" date="2012-02" db="EMBL/GenBank/DDBJ databases">
        <title>The Genome Sequence of Bacteroides fragilis CL07T12C05.</title>
        <authorList>
            <consortium name="The Broad Institute Genome Sequencing Platform"/>
            <person name="Earl A."/>
            <person name="Ward D."/>
            <person name="Feldgarden M."/>
            <person name="Gevers D."/>
            <person name="Zitomersky N.L."/>
            <person name="Coyne M.J."/>
            <person name="Comstock L.E."/>
            <person name="Young S.K."/>
            <person name="Zeng Q."/>
            <person name="Gargeya S."/>
            <person name="Fitzgerald M."/>
            <person name="Haas B."/>
            <person name="Abouelleil A."/>
            <person name="Alvarado L."/>
            <person name="Arachchi H.M."/>
            <person name="Berlin A."/>
            <person name="Chapman S.B."/>
            <person name="Gearin G."/>
            <person name="Goldberg J."/>
            <person name="Griggs A."/>
            <person name="Gujja S."/>
            <person name="Hansen M."/>
            <person name="Heiman D."/>
            <person name="Howarth C."/>
            <person name="Larimer J."/>
            <person name="Lui A."/>
            <person name="MacDonald P.J.P."/>
            <person name="McCowen C."/>
            <person name="Montmayeur A."/>
            <person name="Murphy C."/>
            <person name="Neiman D."/>
            <person name="Pearson M."/>
            <person name="Priest M."/>
            <person name="Roberts A."/>
            <person name="Saif S."/>
            <person name="Shea T."/>
            <person name="Sisk P."/>
            <person name="Stolte C."/>
            <person name="Sykes S."/>
            <person name="Wortman J."/>
            <person name="Nusbaum C."/>
            <person name="Birren B."/>
        </authorList>
    </citation>
    <scope>NUCLEOTIDE SEQUENCE [LARGE SCALE GENOMIC DNA]</scope>
    <source>
        <strain evidence="1 2">CL07T12C05</strain>
    </source>
</reference>
<proteinExistence type="predicted"/>
<evidence type="ECO:0000313" key="1">
    <source>
        <dbReference type="EMBL" id="EIY98555.1"/>
    </source>
</evidence>
<dbReference type="PATRIC" id="fig|997883.3.peg.1497"/>
<sequence length="201" mass="22931">MTLKQTQKLYDDSVQAKMTHADYCMTQSQLEYIGRTMWGFTPDKQAKVLFTKVGKRVSVVIASREAFIKEIGKPVICKCSVCDMYYLAYRKSVDAHDELNAQCPKCDSLGCDSDIVHFETNRKFWLNEKIVKILTPNKDPERVEAMYDSAPEDFPAQYEMLLPDGKRCTDCVRCATCCSVFGQKESATICQWHPSRYSAGE</sequence>
<accession>A0A0E2AU63</accession>
<protein>
    <submittedName>
        <fullName evidence="1">Uncharacterized protein</fullName>
    </submittedName>
</protein>
<dbReference type="AlphaFoldDB" id="A0A0E2AU63"/>
<gene>
    <name evidence="1" type="ORF">HMPREF1056_01424</name>
</gene>
<organism evidence="1 2">
    <name type="scientific">Bacteroides fragilis CL07T12C05</name>
    <dbReference type="NCBI Taxonomy" id="997883"/>
    <lineage>
        <taxon>Bacteria</taxon>
        <taxon>Pseudomonadati</taxon>
        <taxon>Bacteroidota</taxon>
        <taxon>Bacteroidia</taxon>
        <taxon>Bacteroidales</taxon>
        <taxon>Bacteroidaceae</taxon>
        <taxon>Bacteroides</taxon>
    </lineage>
</organism>